<organism evidence="2 3">
    <name type="scientific">Hydrogenophaga aromaticivorans</name>
    <dbReference type="NCBI Taxonomy" id="2610898"/>
    <lineage>
        <taxon>Bacteria</taxon>
        <taxon>Pseudomonadati</taxon>
        <taxon>Pseudomonadota</taxon>
        <taxon>Betaproteobacteria</taxon>
        <taxon>Burkholderiales</taxon>
        <taxon>Comamonadaceae</taxon>
        <taxon>Hydrogenophaga</taxon>
    </lineage>
</organism>
<protein>
    <submittedName>
        <fullName evidence="2">PaaI family thioesterase</fullName>
    </submittedName>
</protein>
<dbReference type="PANTHER" id="PTHR43240:SF3">
    <property type="entry name" value="THIOESTERASE DOMAIN-CONTAINING PROTEIN"/>
    <property type="match status" value="1"/>
</dbReference>
<dbReference type="RefSeq" id="WP_177134772.1">
    <property type="nucleotide sequence ID" value="NZ_VYGV01000006.1"/>
</dbReference>
<dbReference type="CDD" id="cd03443">
    <property type="entry name" value="PaaI_thioesterase"/>
    <property type="match status" value="1"/>
</dbReference>
<sequence length="187" mass="19857">MNKNSVHDGAALLNGDRVSSTLAAIPYARHLGVRVAEFSEAGAVVFHLPFEERLVGNVTLPALHGGVIAAFMQVAALASTYSFLRGERLPKLVDFSLDYLSSAGPMDLYAVCDMHRVGKRIAAVGVRCWQQSPDNPVGVGRAHVFIAQSASDPNLQHVRSDQNSIAAHLATATGANSPLPTKAEDSK</sequence>
<comment type="caution">
    <text evidence="2">The sequence shown here is derived from an EMBL/GenBank/DDBJ whole genome shotgun (WGS) entry which is preliminary data.</text>
</comment>
<evidence type="ECO:0000313" key="2">
    <source>
        <dbReference type="EMBL" id="NWF45115.1"/>
    </source>
</evidence>
<dbReference type="Pfam" id="PF03061">
    <property type="entry name" value="4HBT"/>
    <property type="match status" value="1"/>
</dbReference>
<dbReference type="SUPFAM" id="SSF54637">
    <property type="entry name" value="Thioesterase/thiol ester dehydrase-isomerase"/>
    <property type="match status" value="1"/>
</dbReference>
<dbReference type="EMBL" id="VYGV01000006">
    <property type="protein sequence ID" value="NWF45115.1"/>
    <property type="molecule type" value="Genomic_DNA"/>
</dbReference>
<accession>A0A7Y8GUJ6</accession>
<dbReference type="InterPro" id="IPR006683">
    <property type="entry name" value="Thioestr_dom"/>
</dbReference>
<dbReference type="AlphaFoldDB" id="A0A7Y8GUJ6"/>
<dbReference type="Gene3D" id="3.10.129.10">
    <property type="entry name" value="Hotdog Thioesterase"/>
    <property type="match status" value="1"/>
</dbReference>
<gene>
    <name evidence="2" type="ORF">F3K02_07595</name>
</gene>
<reference evidence="2 3" key="1">
    <citation type="submission" date="2019-09" db="EMBL/GenBank/DDBJ databases">
        <title>Hydrogenophaga aromatica sp. nov., isolated from a para-xylene-degrading enrichment culture.</title>
        <authorList>
            <person name="Tancsics A."/>
            <person name="Banerjee S."/>
        </authorList>
    </citation>
    <scope>NUCLEOTIDE SEQUENCE [LARGE SCALE GENOMIC DNA]</scope>
    <source>
        <strain evidence="2 3">D2P1</strain>
    </source>
</reference>
<keyword evidence="3" id="KW-1185">Reference proteome</keyword>
<feature type="domain" description="Thioesterase" evidence="1">
    <location>
        <begin position="63"/>
        <end position="133"/>
    </location>
</feature>
<dbReference type="InterPro" id="IPR029069">
    <property type="entry name" value="HotDog_dom_sf"/>
</dbReference>
<dbReference type="PANTHER" id="PTHR43240">
    <property type="entry name" value="1,4-DIHYDROXY-2-NAPHTHOYL-COA THIOESTERASE 1"/>
    <property type="match status" value="1"/>
</dbReference>
<evidence type="ECO:0000259" key="1">
    <source>
        <dbReference type="Pfam" id="PF03061"/>
    </source>
</evidence>
<proteinExistence type="predicted"/>
<name>A0A7Y8GUJ6_9BURK</name>
<evidence type="ECO:0000313" key="3">
    <source>
        <dbReference type="Proteomes" id="UP000545507"/>
    </source>
</evidence>
<dbReference type="GO" id="GO:0016790">
    <property type="term" value="F:thiolester hydrolase activity"/>
    <property type="evidence" value="ECO:0007669"/>
    <property type="project" value="UniProtKB-ARBA"/>
</dbReference>
<dbReference type="Proteomes" id="UP000545507">
    <property type="component" value="Unassembled WGS sequence"/>
</dbReference>